<evidence type="ECO:0000313" key="4">
    <source>
        <dbReference type="Proteomes" id="UP001204376"/>
    </source>
</evidence>
<gene>
    <name evidence="3" type="ORF">NPE20_12155</name>
</gene>
<keyword evidence="4" id="KW-1185">Reference proteome</keyword>
<feature type="chain" id="PRO_5045524146" evidence="1">
    <location>
        <begin position="20"/>
        <end position="456"/>
    </location>
</feature>
<feature type="signal peptide" evidence="1">
    <location>
        <begin position="1"/>
        <end position="19"/>
    </location>
</feature>
<evidence type="ECO:0000313" key="3">
    <source>
        <dbReference type="EMBL" id="MCQ6958719.1"/>
    </source>
</evidence>
<comment type="caution">
    <text evidence="3">The sequence shown here is derived from an EMBL/GenBank/DDBJ whole genome shotgun (WGS) entry which is preliminary data.</text>
</comment>
<organism evidence="3 4">
    <name type="scientific">Mucilaginibacter aquariorum</name>
    <dbReference type="NCBI Taxonomy" id="2967225"/>
    <lineage>
        <taxon>Bacteria</taxon>
        <taxon>Pseudomonadati</taxon>
        <taxon>Bacteroidota</taxon>
        <taxon>Sphingobacteriia</taxon>
        <taxon>Sphingobacteriales</taxon>
        <taxon>Sphingobacteriaceae</taxon>
        <taxon>Mucilaginibacter</taxon>
    </lineage>
</organism>
<evidence type="ECO:0000256" key="1">
    <source>
        <dbReference type="SAM" id="SignalP"/>
    </source>
</evidence>
<protein>
    <submittedName>
        <fullName evidence="3">DUF3943 domain-containing protein</fullName>
    </submittedName>
</protein>
<evidence type="ECO:0000259" key="2">
    <source>
        <dbReference type="Pfam" id="PF13084"/>
    </source>
</evidence>
<dbReference type="Proteomes" id="UP001204376">
    <property type="component" value="Unassembled WGS sequence"/>
</dbReference>
<sequence>MPRLYYLSFWLLTCFAVQGQPRSAALSPAAGTAVTDTPPPRRFGRAAFQLALGELIPWTVDRYVRNVDYARISFRTIGHNLQPSSWTWDDDAFGTNQFAHPYHGSLYFSAFRSNGYTFWQSAPPTLAGSYVWETMAEKQYPSPNDFINTSFGGIVLGEMTYRLSNQIVNNRTRGFKRQISEVMALMVNPMNGFNRVLNGRWGKVDRNTPERDSTHVLAEFDLGARKFRADHHGRTGWYGHVRLSYGTPFENYRTPFSNISVNGEFGSDDSSKVNILFVYGSLAGWWLSKAERDPQLLTLSANYDYVHNEAFFYSGQSVKLNWLASFRINKYVQLTSGAGAGPVLLAAVPDPYLFKGRNYDYGAGGGMYGQFGLNLLHRLSYHLNYRGGWIRTINGNASHYVLQAVTSELAYRFWDGLALCSEFGYFHLRGDYQKYPAVTARYPYLRFSVRYTLDFN</sequence>
<dbReference type="InterPro" id="IPR025079">
    <property type="entry name" value="DUF3943"/>
</dbReference>
<feature type="domain" description="DUF3943" evidence="2">
    <location>
        <begin position="85"/>
        <end position="190"/>
    </location>
</feature>
<dbReference type="RefSeq" id="WP_256538916.1">
    <property type="nucleotide sequence ID" value="NZ_JANHOH010000002.1"/>
</dbReference>
<accession>A0ABT1T2A3</accession>
<reference evidence="3 4" key="1">
    <citation type="submission" date="2022-07" db="EMBL/GenBank/DDBJ databases">
        <title>Mucilaginibacter sp. JC4.</title>
        <authorList>
            <person name="Le V."/>
            <person name="Ko S.-R."/>
            <person name="Ahn C.-Y."/>
            <person name="Oh H.-M."/>
        </authorList>
    </citation>
    <scope>NUCLEOTIDE SEQUENCE [LARGE SCALE GENOMIC DNA]</scope>
    <source>
        <strain evidence="3 4">JC4</strain>
    </source>
</reference>
<name>A0ABT1T2A3_9SPHI</name>
<proteinExistence type="predicted"/>
<dbReference type="EMBL" id="JANHOH010000002">
    <property type="protein sequence ID" value="MCQ6958719.1"/>
    <property type="molecule type" value="Genomic_DNA"/>
</dbReference>
<keyword evidence="1" id="KW-0732">Signal</keyword>
<dbReference type="Pfam" id="PF13084">
    <property type="entry name" value="DUF3943"/>
    <property type="match status" value="1"/>
</dbReference>